<evidence type="ECO:0000256" key="7">
    <source>
        <dbReference type="ARBA" id="ARBA00022989"/>
    </source>
</evidence>
<evidence type="ECO:0000256" key="13">
    <source>
        <dbReference type="SAM" id="Phobius"/>
    </source>
</evidence>
<comment type="catalytic activity">
    <reaction evidence="12">
        <text>Ca(2+)(in) = Ca(2+)(out)</text>
        <dbReference type="Rhea" id="RHEA:29671"/>
        <dbReference type="ChEBI" id="CHEBI:29108"/>
    </reaction>
</comment>
<keyword evidence="4" id="KW-1003">Cell membrane</keyword>
<dbReference type="EMBL" id="CAJNOQ010001373">
    <property type="protein sequence ID" value="CAF0890199.1"/>
    <property type="molecule type" value="Genomic_DNA"/>
</dbReference>
<accession>A0A813YWQ6</accession>
<keyword evidence="7 13" id="KW-1133">Transmembrane helix</keyword>
<dbReference type="GO" id="GO:0072345">
    <property type="term" value="F:NAADP-sensitive calcium-release channel activity"/>
    <property type="evidence" value="ECO:0007669"/>
    <property type="project" value="TreeGrafter"/>
</dbReference>
<comment type="subcellular location">
    <subcellularLocation>
        <location evidence="2">Cell membrane</location>
        <topology evidence="2">Multi-pass membrane protein</topology>
    </subcellularLocation>
    <subcellularLocation>
        <location evidence="1">Endosome membrane</location>
        <topology evidence="1">Multi-pass membrane protein</topology>
    </subcellularLocation>
</comment>
<dbReference type="AlphaFoldDB" id="A0A813YWQ6"/>
<evidence type="ECO:0000256" key="8">
    <source>
        <dbReference type="ARBA" id="ARBA00023065"/>
    </source>
</evidence>
<gene>
    <name evidence="16" type="ORF">GPM918_LOCUS8080</name>
    <name evidence="17" type="ORF">SRO942_LOCUS8080</name>
</gene>
<evidence type="ECO:0000256" key="4">
    <source>
        <dbReference type="ARBA" id="ARBA00022475"/>
    </source>
</evidence>
<evidence type="ECO:0008006" key="19">
    <source>
        <dbReference type="Google" id="ProtNLM"/>
    </source>
</evidence>
<feature type="transmembrane region" description="Helical" evidence="13">
    <location>
        <begin position="396"/>
        <end position="419"/>
    </location>
</feature>
<evidence type="ECO:0000313" key="18">
    <source>
        <dbReference type="Proteomes" id="UP000663829"/>
    </source>
</evidence>
<evidence type="ECO:0000313" key="17">
    <source>
        <dbReference type="EMBL" id="CAF3674665.1"/>
    </source>
</evidence>
<organism evidence="16 18">
    <name type="scientific">Didymodactylos carnosus</name>
    <dbReference type="NCBI Taxonomy" id="1234261"/>
    <lineage>
        <taxon>Eukaryota</taxon>
        <taxon>Metazoa</taxon>
        <taxon>Spiralia</taxon>
        <taxon>Gnathifera</taxon>
        <taxon>Rotifera</taxon>
        <taxon>Eurotatoria</taxon>
        <taxon>Bdelloidea</taxon>
        <taxon>Philodinida</taxon>
        <taxon>Philodinidae</taxon>
        <taxon>Didymodactylos</taxon>
    </lineage>
</organism>
<dbReference type="PANTHER" id="PTHR12127:SF7">
    <property type="entry name" value="SD02261P"/>
    <property type="match status" value="1"/>
</dbReference>
<evidence type="ECO:0000256" key="5">
    <source>
        <dbReference type="ARBA" id="ARBA00022692"/>
    </source>
</evidence>
<feature type="transmembrane region" description="Helical" evidence="13">
    <location>
        <begin position="535"/>
        <end position="557"/>
    </location>
</feature>
<name>A0A813YWQ6_9BILA</name>
<keyword evidence="18" id="KW-1185">Reference proteome</keyword>
<dbReference type="OrthoDB" id="263481at2759"/>
<evidence type="ECO:0000256" key="10">
    <source>
        <dbReference type="ARBA" id="ARBA00023157"/>
    </source>
</evidence>
<evidence type="ECO:0000256" key="3">
    <source>
        <dbReference type="ARBA" id="ARBA00022448"/>
    </source>
</evidence>
<evidence type="ECO:0000256" key="1">
    <source>
        <dbReference type="ARBA" id="ARBA00004337"/>
    </source>
</evidence>
<evidence type="ECO:0000256" key="6">
    <source>
        <dbReference type="ARBA" id="ARBA00022753"/>
    </source>
</evidence>
<keyword evidence="5 13" id="KW-0812">Transmembrane</keyword>
<feature type="transmembrane region" description="Helical" evidence="13">
    <location>
        <begin position="467"/>
        <end position="489"/>
    </location>
</feature>
<feature type="transmembrane region" description="Helical" evidence="13">
    <location>
        <begin position="425"/>
        <end position="447"/>
    </location>
</feature>
<dbReference type="InterPro" id="IPR013122">
    <property type="entry name" value="PKD1_2_channel"/>
</dbReference>
<dbReference type="GO" id="GO:0010008">
    <property type="term" value="C:endosome membrane"/>
    <property type="evidence" value="ECO:0007669"/>
    <property type="project" value="UniProtKB-SubCell"/>
</dbReference>
<dbReference type="GO" id="GO:0005886">
    <property type="term" value="C:plasma membrane"/>
    <property type="evidence" value="ECO:0007669"/>
    <property type="project" value="UniProtKB-SubCell"/>
</dbReference>
<keyword evidence="11" id="KW-0407">Ion channel</keyword>
<evidence type="ECO:0000256" key="9">
    <source>
        <dbReference type="ARBA" id="ARBA00023136"/>
    </source>
</evidence>
<reference evidence="16" key="1">
    <citation type="submission" date="2021-02" db="EMBL/GenBank/DDBJ databases">
        <authorList>
            <person name="Nowell W R."/>
        </authorList>
    </citation>
    <scope>NUCLEOTIDE SEQUENCE</scope>
</reference>
<dbReference type="Pfam" id="PF21381">
    <property type="entry name" value="MCLN_ECD"/>
    <property type="match status" value="2"/>
</dbReference>
<dbReference type="GO" id="GO:0005765">
    <property type="term" value="C:lysosomal membrane"/>
    <property type="evidence" value="ECO:0007669"/>
    <property type="project" value="TreeGrafter"/>
</dbReference>
<dbReference type="Pfam" id="PF08016">
    <property type="entry name" value="PKD_channel"/>
    <property type="match status" value="1"/>
</dbReference>
<evidence type="ECO:0000313" key="16">
    <source>
        <dbReference type="EMBL" id="CAF0890199.1"/>
    </source>
</evidence>
<proteinExistence type="predicted"/>
<dbReference type="InterPro" id="IPR039031">
    <property type="entry name" value="Mucolipin"/>
</dbReference>
<dbReference type="Proteomes" id="UP000681722">
    <property type="component" value="Unassembled WGS sequence"/>
</dbReference>
<evidence type="ECO:0000259" key="14">
    <source>
        <dbReference type="Pfam" id="PF08016"/>
    </source>
</evidence>
<evidence type="ECO:0000259" key="15">
    <source>
        <dbReference type="Pfam" id="PF21381"/>
    </source>
</evidence>
<keyword evidence="6" id="KW-0967">Endosome</keyword>
<dbReference type="EMBL" id="CAJOBC010001373">
    <property type="protein sequence ID" value="CAF3674665.1"/>
    <property type="molecule type" value="Genomic_DNA"/>
</dbReference>
<feature type="domain" description="Mucolipin extracytosolic" evidence="15">
    <location>
        <begin position="236"/>
        <end position="293"/>
    </location>
</feature>
<keyword evidence="10" id="KW-1015">Disulfide bond</keyword>
<comment type="caution">
    <text evidence="16">The sequence shown here is derived from an EMBL/GenBank/DDBJ whole genome shotgun (WGS) entry which is preliminary data.</text>
</comment>
<keyword evidence="8" id="KW-0406">Ion transport</keyword>
<sequence length="668" mass="77753">WLSFQLPKAHNMPLTDLPITVNTSNDEKSDDEEQLSTTTTINSNRHCNVAITVQPNHLANGLNSANHCQNEYEKHLKAKLRFFFMSPCWKWRLKRQFPWKACFQLLKIIVVTTQLILFGMEREMHVIYISESNITFHHLFLKEWSSAFETLPYPQSIGDYAVYTDHEFIDQINYAINRYNNMTKISLGLFGFNIHNNGNASEHEKNVKICLNRFHTCIMFPSNHTYQLNPLIEDSKLNFVTIEFVLNTIQLKNLKPFSQPDCYHFQVKLIFDNNARTGKIRVRLDSQAELRSCNGKLINPHDWTLMRRDLLLVYDCFVLIISFISFILCVRSLYQGHRLCKEVVEYYNEKYVKNRPKISTQTRDTSSIGTTNRKKKREIQPNKLQFSEYYQFYSPWYFLMIITDLLVIAATIIKIYILFKLVDNYDAAGLLLGISSLLAWFGVLRYLSFFKKYNLLFVTIKRALPLLLRYVLCVLIIFCGFMFCGWIVLGPYHSKFRTITTTCENMFSLIAGDDMYTTFTNLKTESIYVSLFCRLYLFTYISLFIYVVSSLVIALVIDGYDTVKTFYKHGFPKSVLERFSEEDLPLRERRDTTTATDTRALCLPCCCPSGYPMSPNISLGAPSKTDTTPRTTEIELTDQDIVHSSVFIVPYESFHGEENDDDVPPLQL</sequence>
<feature type="domain" description="Mucolipin extracytosolic" evidence="15">
    <location>
        <begin position="126"/>
        <end position="235"/>
    </location>
</feature>
<feature type="non-terminal residue" evidence="16">
    <location>
        <position position="668"/>
    </location>
</feature>
<dbReference type="CDD" id="cd21050">
    <property type="entry name" value="ELD_TRPML"/>
    <property type="match status" value="1"/>
</dbReference>
<dbReference type="Proteomes" id="UP000663829">
    <property type="component" value="Unassembled WGS sequence"/>
</dbReference>
<keyword evidence="9 13" id="KW-0472">Membrane</keyword>
<keyword evidence="3" id="KW-0813">Transport</keyword>
<feature type="domain" description="Polycystin cation channel PKD1/PKD2" evidence="14">
    <location>
        <begin position="430"/>
        <end position="563"/>
    </location>
</feature>
<feature type="transmembrane region" description="Helical" evidence="13">
    <location>
        <begin position="311"/>
        <end position="334"/>
    </location>
</feature>
<protein>
    <recommendedName>
        <fullName evidence="19">Mucolipin-3</fullName>
    </recommendedName>
</protein>
<evidence type="ECO:0000256" key="2">
    <source>
        <dbReference type="ARBA" id="ARBA00004651"/>
    </source>
</evidence>
<dbReference type="PANTHER" id="PTHR12127">
    <property type="entry name" value="MUCOLIPIN"/>
    <property type="match status" value="1"/>
</dbReference>
<dbReference type="InterPro" id="IPR049134">
    <property type="entry name" value="MCLN_ECD"/>
</dbReference>
<evidence type="ECO:0000256" key="12">
    <source>
        <dbReference type="ARBA" id="ARBA00036634"/>
    </source>
</evidence>
<evidence type="ECO:0000256" key="11">
    <source>
        <dbReference type="ARBA" id="ARBA00023303"/>
    </source>
</evidence>